<dbReference type="VEuPathDB" id="FungiDB:LEMA_uP063820.1"/>
<dbReference type="EMBL" id="FP929064">
    <property type="protein sequence ID" value="CBX90256.1"/>
    <property type="molecule type" value="Genomic_DNA"/>
</dbReference>
<dbReference type="HOGENOM" id="CLU_3351244_0_0_1"/>
<protein>
    <submittedName>
        <fullName evidence="1">Uncharacterized protein</fullName>
    </submittedName>
</protein>
<proteinExistence type="predicted"/>
<dbReference type="InParanoid" id="E4ZG36"/>
<evidence type="ECO:0000313" key="1">
    <source>
        <dbReference type="EMBL" id="CBX90256.1"/>
    </source>
</evidence>
<organism evidence="1 2">
    <name type="scientific">Leptosphaeria maculans (strain JN3 / isolate v23.1.3 / race Av1-4-5-6-7-8)</name>
    <name type="common">Blackleg fungus</name>
    <name type="synonym">Phoma lingam</name>
    <dbReference type="NCBI Taxonomy" id="985895"/>
    <lineage>
        <taxon>Eukaryota</taxon>
        <taxon>Fungi</taxon>
        <taxon>Dikarya</taxon>
        <taxon>Ascomycota</taxon>
        <taxon>Pezizomycotina</taxon>
        <taxon>Dothideomycetes</taxon>
        <taxon>Pleosporomycetidae</taxon>
        <taxon>Pleosporales</taxon>
        <taxon>Pleosporineae</taxon>
        <taxon>Leptosphaeriaceae</taxon>
        <taxon>Plenodomus</taxon>
        <taxon>Plenodomus lingam/Leptosphaeria maculans species complex</taxon>
    </lineage>
</organism>
<name>E4ZG36_LEPMJ</name>
<sequence length="37" mass="4097">MPYRPTLCPTSSSSFTAILAVSPGFKTELKYLLIIHL</sequence>
<gene>
    <name evidence="1" type="ORF">LEMA_uP063820.1</name>
</gene>
<dbReference type="AlphaFoldDB" id="E4ZG36"/>
<keyword evidence="2" id="KW-1185">Reference proteome</keyword>
<evidence type="ECO:0000313" key="2">
    <source>
        <dbReference type="Proteomes" id="UP000002668"/>
    </source>
</evidence>
<accession>E4ZG36</accession>
<dbReference type="Proteomes" id="UP000002668">
    <property type="component" value="Genome"/>
</dbReference>
<reference evidence="2" key="1">
    <citation type="journal article" date="2011" name="Nat. Commun.">
        <title>Effector diversification within compartments of the Leptosphaeria maculans genome affected by Repeat-Induced Point mutations.</title>
        <authorList>
            <person name="Rouxel T."/>
            <person name="Grandaubert J."/>
            <person name="Hane J.K."/>
            <person name="Hoede C."/>
            <person name="van de Wouw A.P."/>
            <person name="Couloux A."/>
            <person name="Dominguez V."/>
            <person name="Anthouard V."/>
            <person name="Bally P."/>
            <person name="Bourras S."/>
            <person name="Cozijnsen A.J."/>
            <person name="Ciuffetti L.M."/>
            <person name="Degrave A."/>
            <person name="Dilmaghani A."/>
            <person name="Duret L."/>
            <person name="Fudal I."/>
            <person name="Goodwin S.B."/>
            <person name="Gout L."/>
            <person name="Glaser N."/>
            <person name="Linglin J."/>
            <person name="Kema G.H.J."/>
            <person name="Lapalu N."/>
            <person name="Lawrence C.B."/>
            <person name="May K."/>
            <person name="Meyer M."/>
            <person name="Ollivier B."/>
            <person name="Poulain J."/>
            <person name="Schoch C.L."/>
            <person name="Simon A."/>
            <person name="Spatafora J.W."/>
            <person name="Stachowiak A."/>
            <person name="Turgeon B.G."/>
            <person name="Tyler B.M."/>
            <person name="Vincent D."/>
            <person name="Weissenbach J."/>
            <person name="Amselem J."/>
            <person name="Quesneville H."/>
            <person name="Oliver R.P."/>
            <person name="Wincker P."/>
            <person name="Balesdent M.-H."/>
            <person name="Howlett B.J."/>
        </authorList>
    </citation>
    <scope>NUCLEOTIDE SEQUENCE [LARGE SCALE GENOMIC DNA]</scope>
    <source>
        <strain evidence="2">JN3 / isolate v23.1.3 / race Av1-4-5-6-7-8</strain>
    </source>
</reference>